<feature type="domain" description="DUF4440" evidence="1">
    <location>
        <begin position="11"/>
        <end position="114"/>
    </location>
</feature>
<evidence type="ECO:0000313" key="3">
    <source>
        <dbReference type="EMBL" id="TDK85846.1"/>
    </source>
</evidence>
<dbReference type="InterPro" id="IPR032710">
    <property type="entry name" value="NTF2-like_dom_sf"/>
</dbReference>
<dbReference type="Pfam" id="PF14534">
    <property type="entry name" value="DUF4440"/>
    <property type="match status" value="1"/>
</dbReference>
<reference evidence="3 5" key="2">
    <citation type="submission" date="2019-01" db="EMBL/GenBank/DDBJ databases">
        <title>High-quality-draft genome sequences of five non-tuberculosis mycobacteriaceae isolated from a nosocomial environment.</title>
        <authorList>
            <person name="Tiago I."/>
            <person name="Alarico S."/>
            <person name="Pereira S.G."/>
            <person name="Coelho C."/>
            <person name="Maranha A."/>
            <person name="Empadinhas N."/>
        </authorList>
    </citation>
    <scope>NUCLEOTIDE SEQUENCE [LARGE SCALE GENOMIC DNA]</scope>
    <source>
        <strain evidence="3 5">24AIII</strain>
    </source>
</reference>
<reference evidence="2 4" key="1">
    <citation type="submission" date="2016-06" db="EMBL/GenBank/DDBJ databases">
        <authorList>
            <person name="Kjaerup R.B."/>
            <person name="Dalgaard T.S."/>
            <person name="Juul-Madsen H.R."/>
        </authorList>
    </citation>
    <scope>NUCLEOTIDE SEQUENCE [LARGE SCALE GENOMIC DNA]</scope>
    <source>
        <strain evidence="2 4">1199456.5</strain>
    </source>
</reference>
<comment type="caution">
    <text evidence="2">The sequence shown here is derived from an EMBL/GenBank/DDBJ whole genome shotgun (WGS) entry which is preliminary data.</text>
</comment>
<evidence type="ECO:0000259" key="1">
    <source>
        <dbReference type="Pfam" id="PF14534"/>
    </source>
</evidence>
<dbReference type="Proteomes" id="UP000093962">
    <property type="component" value="Unassembled WGS sequence"/>
</dbReference>
<dbReference type="EMBL" id="LZSF01000027">
    <property type="protein sequence ID" value="OBA91635.1"/>
    <property type="molecule type" value="Genomic_DNA"/>
</dbReference>
<organism evidence="2 4">
    <name type="scientific">Mycolicibacterium mucogenicum</name>
    <name type="common">Mycobacterium mucogenicum</name>
    <dbReference type="NCBI Taxonomy" id="56689"/>
    <lineage>
        <taxon>Bacteria</taxon>
        <taxon>Bacillati</taxon>
        <taxon>Actinomycetota</taxon>
        <taxon>Actinomycetes</taxon>
        <taxon>Mycobacteriales</taxon>
        <taxon>Mycobacteriaceae</taxon>
        <taxon>Mycolicibacterium</taxon>
    </lineage>
</organism>
<evidence type="ECO:0000313" key="4">
    <source>
        <dbReference type="Proteomes" id="UP000093962"/>
    </source>
</evidence>
<protein>
    <submittedName>
        <fullName evidence="3">SgcJ/EcaC family oxidoreductase</fullName>
    </submittedName>
</protein>
<evidence type="ECO:0000313" key="5">
    <source>
        <dbReference type="Proteomes" id="UP000294929"/>
    </source>
</evidence>
<sequence length="123" mass="13531">MVVRVPGTDVVREVLDRWQAGIAAHRPDQVAAVFTDDAIFQGLRPYTVGRQGVFDYYESQPVGLTVDYRINEIREPAAGVVLAYTRADFTRPDGAVISLNLSVLVTQGDNGWQIAHYQVSPVG</sequence>
<dbReference type="SUPFAM" id="SSF54427">
    <property type="entry name" value="NTF2-like"/>
    <property type="match status" value="1"/>
</dbReference>
<dbReference type="NCBIfam" id="TIGR02246">
    <property type="entry name" value="SgcJ/EcaC family oxidoreductase"/>
    <property type="match status" value="1"/>
</dbReference>
<gene>
    <name evidence="2" type="ORF">A5642_09915</name>
    <name evidence="3" type="ORF">EUA03_21595</name>
</gene>
<name>A0A1A0N1U8_MYCMU</name>
<dbReference type="InterPro" id="IPR027843">
    <property type="entry name" value="DUF4440"/>
</dbReference>
<evidence type="ECO:0000313" key="2">
    <source>
        <dbReference type="EMBL" id="OBA91635.1"/>
    </source>
</evidence>
<dbReference type="Proteomes" id="UP000294929">
    <property type="component" value="Unassembled WGS sequence"/>
</dbReference>
<dbReference type="OrthoDB" id="4475408at2"/>
<dbReference type="AlphaFoldDB" id="A0A1A0N1U8"/>
<dbReference type="Gene3D" id="3.10.450.50">
    <property type="match status" value="1"/>
</dbReference>
<proteinExistence type="predicted"/>
<dbReference type="EMBL" id="SDLO01000022">
    <property type="protein sequence ID" value="TDK85846.1"/>
    <property type="molecule type" value="Genomic_DNA"/>
</dbReference>
<dbReference type="InterPro" id="IPR011944">
    <property type="entry name" value="Steroid_delta5-4_isomerase"/>
</dbReference>
<accession>A0A1A0N1U8</accession>